<accession>A0A3S0NKI3</accession>
<evidence type="ECO:0000256" key="3">
    <source>
        <dbReference type="SAM" id="MobiDB-lite"/>
    </source>
</evidence>
<reference evidence="5 8" key="2">
    <citation type="submission" date="2019-07" db="EMBL/GenBank/DDBJ databases">
        <title>Draft genome Sequence of Chlorobium phaeovibrioides sp. strain PhvTcv-s14, from the Phylum Chlorobi.</title>
        <authorList>
            <person name="Babenko V."/>
            <person name="Boldyreva D."/>
            <person name="Kanygina A."/>
            <person name="Selezneva O."/>
            <person name="Akopiyan T."/>
            <person name="Lunina O."/>
        </authorList>
    </citation>
    <scope>NUCLEOTIDE SEQUENCE [LARGE SCALE GENOMIC DNA]</scope>
    <source>
        <strain evidence="5 8">GrTcv12</strain>
    </source>
</reference>
<dbReference type="PRINTS" id="PR00455">
    <property type="entry name" value="HTHTETR"/>
</dbReference>
<organism evidence="6 7">
    <name type="scientific">Chlorobium phaeovibrioides</name>
    <dbReference type="NCBI Taxonomy" id="1094"/>
    <lineage>
        <taxon>Bacteria</taxon>
        <taxon>Pseudomonadati</taxon>
        <taxon>Chlorobiota</taxon>
        <taxon>Chlorobiia</taxon>
        <taxon>Chlorobiales</taxon>
        <taxon>Chlorobiaceae</taxon>
        <taxon>Chlorobium/Pelodictyon group</taxon>
        <taxon>Chlorobium</taxon>
    </lineage>
</organism>
<evidence type="ECO:0000313" key="7">
    <source>
        <dbReference type="Proteomes" id="UP000279908"/>
    </source>
</evidence>
<name>A0A3S0NKI3_CHLPH</name>
<dbReference type="SUPFAM" id="SSF46689">
    <property type="entry name" value="Homeodomain-like"/>
    <property type="match status" value="1"/>
</dbReference>
<dbReference type="InterPro" id="IPR001647">
    <property type="entry name" value="HTH_TetR"/>
</dbReference>
<dbReference type="EMBL" id="RXYK01000001">
    <property type="protein sequence ID" value="RTY40006.1"/>
    <property type="molecule type" value="Genomic_DNA"/>
</dbReference>
<evidence type="ECO:0000256" key="2">
    <source>
        <dbReference type="PROSITE-ProRule" id="PRU00335"/>
    </source>
</evidence>
<dbReference type="Proteomes" id="UP000279908">
    <property type="component" value="Unassembled WGS sequence"/>
</dbReference>
<sequence length="227" mass="25996">MVKQRKETNGVMRKTVNTAHQEPETERRILQSAEKVFYRQGYDGARMQEIADEAGINKALLHYYFRSKERLFDAVFSDAVMRLVPPVFAVMNSNSPLMDKVRAFVDAYFNTVVNNPFLPGFVVHEMHRNPSRFSEIIRASRLLMLDGLQHQLDLGAESGELIAMPAEQFMLNLLSLCAFPFVAAGAMQSVSGKNDSDYQHLLEERRQFIPQWMARMVERDASSNQQC</sequence>
<reference evidence="6 7" key="1">
    <citation type="submission" date="2018-12" db="EMBL/GenBank/DDBJ databases">
        <authorList>
            <person name="Lunina O.N."/>
            <person name="Grouzdev D.S."/>
            <person name="Gorlenko V.M."/>
            <person name="Savvichev A.S."/>
        </authorList>
    </citation>
    <scope>NUCLEOTIDE SEQUENCE [LARGE SCALE GENOMIC DNA]</scope>
    <source>
        <strain evidence="6 7">BrKhr-17</strain>
    </source>
</reference>
<dbReference type="PROSITE" id="PS50977">
    <property type="entry name" value="HTH_TETR_2"/>
    <property type="match status" value="1"/>
</dbReference>
<dbReference type="Pfam" id="PF00440">
    <property type="entry name" value="TetR_N"/>
    <property type="match status" value="1"/>
</dbReference>
<comment type="caution">
    <text evidence="6">The sequence shown here is derived from an EMBL/GenBank/DDBJ whole genome shotgun (WGS) entry which is preliminary data.</text>
</comment>
<evidence type="ECO:0000313" key="6">
    <source>
        <dbReference type="EMBL" id="RTY40006.1"/>
    </source>
</evidence>
<evidence type="ECO:0000256" key="1">
    <source>
        <dbReference type="ARBA" id="ARBA00023125"/>
    </source>
</evidence>
<evidence type="ECO:0000259" key="4">
    <source>
        <dbReference type="PROSITE" id="PS50977"/>
    </source>
</evidence>
<dbReference type="GO" id="GO:0003677">
    <property type="term" value="F:DNA binding"/>
    <property type="evidence" value="ECO:0007669"/>
    <property type="project" value="UniProtKB-UniRule"/>
</dbReference>
<dbReference type="Proteomes" id="UP000327458">
    <property type="component" value="Unassembled WGS sequence"/>
</dbReference>
<proteinExistence type="predicted"/>
<dbReference type="PANTHER" id="PTHR30328">
    <property type="entry name" value="TRANSCRIPTIONAL REPRESSOR"/>
    <property type="match status" value="1"/>
</dbReference>
<evidence type="ECO:0000313" key="5">
    <source>
        <dbReference type="EMBL" id="KAA6232491.1"/>
    </source>
</evidence>
<dbReference type="PANTHER" id="PTHR30328:SF54">
    <property type="entry name" value="HTH-TYPE TRANSCRIPTIONAL REPRESSOR SCO4008"/>
    <property type="match status" value="1"/>
</dbReference>
<evidence type="ECO:0000313" key="8">
    <source>
        <dbReference type="Proteomes" id="UP000327458"/>
    </source>
</evidence>
<dbReference type="InterPro" id="IPR050109">
    <property type="entry name" value="HTH-type_TetR-like_transc_reg"/>
</dbReference>
<dbReference type="SUPFAM" id="SSF48498">
    <property type="entry name" value="Tetracyclin repressor-like, C-terminal domain"/>
    <property type="match status" value="1"/>
</dbReference>
<dbReference type="InterPro" id="IPR009057">
    <property type="entry name" value="Homeodomain-like_sf"/>
</dbReference>
<dbReference type="InterPro" id="IPR036271">
    <property type="entry name" value="Tet_transcr_reg_TetR-rel_C_sf"/>
</dbReference>
<dbReference type="EMBL" id="VMRG01000001">
    <property type="protein sequence ID" value="KAA6232491.1"/>
    <property type="molecule type" value="Genomic_DNA"/>
</dbReference>
<feature type="region of interest" description="Disordered" evidence="3">
    <location>
        <begin position="1"/>
        <end position="25"/>
    </location>
</feature>
<feature type="domain" description="HTH tetR-type" evidence="4">
    <location>
        <begin position="23"/>
        <end position="83"/>
    </location>
</feature>
<feature type="DNA-binding region" description="H-T-H motif" evidence="2">
    <location>
        <begin position="46"/>
        <end position="65"/>
    </location>
</feature>
<protein>
    <submittedName>
        <fullName evidence="6">TetR/AcrR family transcriptional regulator</fullName>
    </submittedName>
</protein>
<dbReference type="AlphaFoldDB" id="A0A3S0NKI3"/>
<gene>
    <name evidence="6" type="ORF">EKD02_01010</name>
    <name evidence="5" type="ORF">FP507_04875</name>
</gene>
<keyword evidence="1 2" id="KW-0238">DNA-binding</keyword>
<dbReference type="Gene3D" id="1.10.357.10">
    <property type="entry name" value="Tetracycline Repressor, domain 2"/>
    <property type="match status" value="1"/>
</dbReference>